<reference evidence="2" key="1">
    <citation type="submission" date="2014-09" db="EMBL/GenBank/DDBJ databases">
        <authorList>
            <person name="Magalhaes I.L.F."/>
            <person name="Oliveira U."/>
            <person name="Santos F.R."/>
            <person name="Vidigal T.H.D.A."/>
            <person name="Brescovit A.D."/>
            <person name="Santos A.J."/>
        </authorList>
    </citation>
    <scope>NUCLEOTIDE SEQUENCE</scope>
    <source>
        <tissue evidence="2">Shoot tissue taken approximately 20 cm above the soil surface</tissue>
    </source>
</reference>
<reference evidence="2" key="2">
    <citation type="journal article" date="2015" name="Data Brief">
        <title>Shoot transcriptome of the giant reed, Arundo donax.</title>
        <authorList>
            <person name="Barrero R.A."/>
            <person name="Guerrero F.D."/>
            <person name="Moolhuijzen P."/>
            <person name="Goolsby J.A."/>
            <person name="Tidwell J."/>
            <person name="Bellgard S.E."/>
            <person name="Bellgard M.I."/>
        </authorList>
    </citation>
    <scope>NUCLEOTIDE SEQUENCE</scope>
    <source>
        <tissue evidence="2">Shoot tissue taken approximately 20 cm above the soil surface</tissue>
    </source>
</reference>
<evidence type="ECO:0000256" key="1">
    <source>
        <dbReference type="SAM" id="MobiDB-lite"/>
    </source>
</evidence>
<protein>
    <submittedName>
        <fullName evidence="2">Uncharacterized protein</fullName>
    </submittedName>
</protein>
<dbReference type="AlphaFoldDB" id="A0A0A8XSY0"/>
<feature type="region of interest" description="Disordered" evidence="1">
    <location>
        <begin position="1"/>
        <end position="36"/>
    </location>
</feature>
<evidence type="ECO:0000313" key="2">
    <source>
        <dbReference type="EMBL" id="JAD15873.1"/>
    </source>
</evidence>
<proteinExistence type="predicted"/>
<organism evidence="2">
    <name type="scientific">Arundo donax</name>
    <name type="common">Giant reed</name>
    <name type="synonym">Donax arundinaceus</name>
    <dbReference type="NCBI Taxonomy" id="35708"/>
    <lineage>
        <taxon>Eukaryota</taxon>
        <taxon>Viridiplantae</taxon>
        <taxon>Streptophyta</taxon>
        <taxon>Embryophyta</taxon>
        <taxon>Tracheophyta</taxon>
        <taxon>Spermatophyta</taxon>
        <taxon>Magnoliopsida</taxon>
        <taxon>Liliopsida</taxon>
        <taxon>Poales</taxon>
        <taxon>Poaceae</taxon>
        <taxon>PACMAD clade</taxon>
        <taxon>Arundinoideae</taxon>
        <taxon>Arundineae</taxon>
        <taxon>Arundo</taxon>
    </lineage>
</organism>
<dbReference type="EMBL" id="GBRH01282022">
    <property type="protein sequence ID" value="JAD15873.1"/>
    <property type="molecule type" value="Transcribed_RNA"/>
</dbReference>
<name>A0A0A8XSY0_ARUDO</name>
<sequence>MAPSPFWQRRGDSCLDTPSASTDPNIIPAVQIKPML</sequence>
<accession>A0A0A8XSY0</accession>